<dbReference type="PANTHER" id="PTHR47967">
    <property type="entry name" value="OS07G0603500 PROTEIN-RELATED"/>
    <property type="match status" value="1"/>
</dbReference>
<evidence type="ECO:0000259" key="4">
    <source>
        <dbReference type="PROSITE" id="PS51767"/>
    </source>
</evidence>
<dbReference type="Proteomes" id="UP001141552">
    <property type="component" value="Unassembled WGS sequence"/>
</dbReference>
<dbReference type="InterPro" id="IPR051708">
    <property type="entry name" value="Plant_Aspart_Prot_A1"/>
</dbReference>
<name>A0A9Q0FIV8_9ROSI</name>
<dbReference type="InterPro" id="IPR033121">
    <property type="entry name" value="PEPTIDASE_A1"/>
</dbReference>
<dbReference type="InterPro" id="IPR032861">
    <property type="entry name" value="TAXi_N"/>
</dbReference>
<comment type="similarity">
    <text evidence="1">Belongs to the peptidase A1 family.</text>
</comment>
<dbReference type="PROSITE" id="PS51767">
    <property type="entry name" value="PEPTIDASE_A1"/>
    <property type="match status" value="1"/>
</dbReference>
<dbReference type="PROSITE" id="PS00141">
    <property type="entry name" value="ASP_PROTEASE"/>
    <property type="match status" value="1"/>
</dbReference>
<evidence type="ECO:0000256" key="3">
    <source>
        <dbReference type="ARBA" id="ARBA00022801"/>
    </source>
</evidence>
<feature type="domain" description="Peptidase A1" evidence="4">
    <location>
        <begin position="1"/>
        <end position="211"/>
    </location>
</feature>
<dbReference type="EMBL" id="JAKUCV010005165">
    <property type="protein sequence ID" value="KAJ4832270.1"/>
    <property type="molecule type" value="Genomic_DNA"/>
</dbReference>
<reference evidence="5" key="2">
    <citation type="journal article" date="2023" name="Plants (Basel)">
        <title>Annotation of the Turnera subulata (Passifloraceae) Draft Genome Reveals the S-Locus Evolved after the Divergence of Turneroideae from Passifloroideae in a Stepwise Manner.</title>
        <authorList>
            <person name="Henning P.M."/>
            <person name="Roalson E.H."/>
            <person name="Mir W."/>
            <person name="McCubbin A.G."/>
            <person name="Shore J.S."/>
        </authorList>
    </citation>
    <scope>NUCLEOTIDE SEQUENCE</scope>
    <source>
        <strain evidence="5">F60SS</strain>
    </source>
</reference>
<dbReference type="InterPro" id="IPR032799">
    <property type="entry name" value="TAXi_C"/>
</dbReference>
<dbReference type="GO" id="GO:0004190">
    <property type="term" value="F:aspartic-type endopeptidase activity"/>
    <property type="evidence" value="ECO:0007669"/>
    <property type="project" value="InterPro"/>
</dbReference>
<dbReference type="Gene3D" id="2.40.70.10">
    <property type="entry name" value="Acid Proteases"/>
    <property type="match status" value="2"/>
</dbReference>
<evidence type="ECO:0000256" key="1">
    <source>
        <dbReference type="ARBA" id="ARBA00007447"/>
    </source>
</evidence>
<dbReference type="Pfam" id="PF14541">
    <property type="entry name" value="TAXi_C"/>
    <property type="match status" value="1"/>
</dbReference>
<comment type="caution">
    <text evidence="5">The sequence shown here is derived from an EMBL/GenBank/DDBJ whole genome shotgun (WGS) entry which is preliminary data.</text>
</comment>
<keyword evidence="6" id="KW-1185">Reference proteome</keyword>
<dbReference type="InterPro" id="IPR001969">
    <property type="entry name" value="Aspartic_peptidase_AS"/>
</dbReference>
<organism evidence="5 6">
    <name type="scientific">Turnera subulata</name>
    <dbReference type="NCBI Taxonomy" id="218843"/>
    <lineage>
        <taxon>Eukaryota</taxon>
        <taxon>Viridiplantae</taxon>
        <taxon>Streptophyta</taxon>
        <taxon>Embryophyta</taxon>
        <taxon>Tracheophyta</taxon>
        <taxon>Spermatophyta</taxon>
        <taxon>Magnoliopsida</taxon>
        <taxon>eudicotyledons</taxon>
        <taxon>Gunneridae</taxon>
        <taxon>Pentapetalae</taxon>
        <taxon>rosids</taxon>
        <taxon>fabids</taxon>
        <taxon>Malpighiales</taxon>
        <taxon>Passifloraceae</taxon>
        <taxon>Turnera</taxon>
    </lineage>
</organism>
<dbReference type="OrthoDB" id="1722940at2759"/>
<protein>
    <recommendedName>
        <fullName evidence="4">Peptidase A1 domain-containing protein</fullName>
    </recommendedName>
</protein>
<dbReference type="GO" id="GO:0006508">
    <property type="term" value="P:proteolysis"/>
    <property type="evidence" value="ECO:0007669"/>
    <property type="project" value="UniProtKB-KW"/>
</dbReference>
<accession>A0A9Q0FIV8</accession>
<keyword evidence="3" id="KW-0378">Hydrolase</keyword>
<dbReference type="InterPro" id="IPR021109">
    <property type="entry name" value="Peptidase_aspartic_dom_sf"/>
</dbReference>
<evidence type="ECO:0000256" key="2">
    <source>
        <dbReference type="ARBA" id="ARBA00022670"/>
    </source>
</evidence>
<dbReference type="AlphaFoldDB" id="A0A9Q0FIV8"/>
<evidence type="ECO:0000313" key="5">
    <source>
        <dbReference type="EMBL" id="KAJ4832270.1"/>
    </source>
</evidence>
<dbReference type="Pfam" id="PF14543">
    <property type="entry name" value="TAXi_N"/>
    <property type="match status" value="1"/>
</dbReference>
<keyword evidence="2" id="KW-0645">Protease</keyword>
<reference evidence="5" key="1">
    <citation type="submission" date="2022-02" db="EMBL/GenBank/DDBJ databases">
        <authorList>
            <person name="Henning P.M."/>
            <person name="McCubbin A.G."/>
            <person name="Shore J.S."/>
        </authorList>
    </citation>
    <scope>NUCLEOTIDE SEQUENCE</scope>
    <source>
        <strain evidence="5">F60SS</strain>
        <tissue evidence="5">Leaves</tissue>
    </source>
</reference>
<proteinExistence type="inferred from homology"/>
<evidence type="ECO:0000313" key="6">
    <source>
        <dbReference type="Proteomes" id="UP001141552"/>
    </source>
</evidence>
<sequence>MHLYGDGSLTERNLVQDSVMVGNGVIYRFVFGCGHSNVMEVAANYGGILGLGRGRVSIINQISTLIGGVLSYCLATSANPSPGWITMPISEDVFNLRKGKGGVILDTGTTLTTLPQTTYKALRDAYLAQTASIPRVLPVHPFEVCYIITLHFDGGLVLPPMSKNIFITMDGMYTWCLALLPSTFSFSIIGNIQQKYSLIIINTLNGQISFTPSAC</sequence>
<dbReference type="SUPFAM" id="SSF50630">
    <property type="entry name" value="Acid proteases"/>
    <property type="match status" value="1"/>
</dbReference>
<gene>
    <name evidence="5" type="ORF">Tsubulata_012215</name>
</gene>